<keyword evidence="6" id="KW-0206">Cytoskeleton</keyword>
<keyword evidence="5 7" id="KW-0175">Coiled coil</keyword>
<dbReference type="PANTHER" id="PTHR13924:SF10">
    <property type="entry name" value="TRANSFORMING ACIDIC COILED-COIL PROTEIN, ISOFORM K"/>
    <property type="match status" value="1"/>
</dbReference>
<evidence type="ECO:0000256" key="6">
    <source>
        <dbReference type="ARBA" id="ARBA00023212"/>
    </source>
</evidence>
<feature type="region of interest" description="Disordered" evidence="8">
    <location>
        <begin position="954"/>
        <end position="977"/>
    </location>
</feature>
<dbReference type="GO" id="GO:0007052">
    <property type="term" value="P:mitotic spindle organization"/>
    <property type="evidence" value="ECO:0007669"/>
    <property type="project" value="InterPro"/>
</dbReference>
<dbReference type="Proteomes" id="UP000504606">
    <property type="component" value="Unplaced"/>
</dbReference>
<feature type="compositionally biased region" description="Polar residues" evidence="8">
    <location>
        <begin position="827"/>
        <end position="845"/>
    </location>
</feature>
<feature type="region of interest" description="Disordered" evidence="8">
    <location>
        <begin position="657"/>
        <end position="690"/>
    </location>
</feature>
<feature type="region of interest" description="Disordered" evidence="8">
    <location>
        <begin position="22"/>
        <end position="96"/>
    </location>
</feature>
<comment type="subcellular location">
    <subcellularLocation>
        <location evidence="1">Cytoplasm</location>
        <location evidence="1">Cytoskeleton</location>
    </subcellularLocation>
</comment>
<feature type="coiled-coil region" evidence="7">
    <location>
        <begin position="1170"/>
        <end position="1268"/>
    </location>
</feature>
<dbReference type="CTD" id="40589"/>
<feature type="region of interest" description="Disordered" evidence="8">
    <location>
        <begin position="872"/>
        <end position="901"/>
    </location>
</feature>
<evidence type="ECO:0000256" key="2">
    <source>
        <dbReference type="ARBA" id="ARBA00009423"/>
    </source>
</evidence>
<reference evidence="11 12" key="1">
    <citation type="submission" date="2025-04" db="UniProtKB">
        <authorList>
            <consortium name="RefSeq"/>
        </authorList>
    </citation>
    <scope>IDENTIFICATION</scope>
    <source>
        <tissue evidence="11 12">Whole organism</tissue>
    </source>
</reference>
<evidence type="ECO:0000256" key="8">
    <source>
        <dbReference type="SAM" id="MobiDB-lite"/>
    </source>
</evidence>
<keyword evidence="3" id="KW-0963">Cytoplasm</keyword>
<evidence type="ECO:0000259" key="9">
    <source>
        <dbReference type="Pfam" id="PF05010"/>
    </source>
</evidence>
<feature type="domain" description="Transforming acidic coiled-coil-containing protein C-terminal" evidence="9">
    <location>
        <begin position="1088"/>
        <end position="1266"/>
    </location>
</feature>
<dbReference type="GO" id="GO:0005737">
    <property type="term" value="C:cytoplasm"/>
    <property type="evidence" value="ECO:0007669"/>
    <property type="project" value="TreeGrafter"/>
</dbReference>
<evidence type="ECO:0000313" key="10">
    <source>
        <dbReference type="Proteomes" id="UP000504606"/>
    </source>
</evidence>
<organism evidence="10 11">
    <name type="scientific">Frankliniella occidentalis</name>
    <name type="common">Western flower thrips</name>
    <name type="synonym">Euthrips occidentalis</name>
    <dbReference type="NCBI Taxonomy" id="133901"/>
    <lineage>
        <taxon>Eukaryota</taxon>
        <taxon>Metazoa</taxon>
        <taxon>Ecdysozoa</taxon>
        <taxon>Arthropoda</taxon>
        <taxon>Hexapoda</taxon>
        <taxon>Insecta</taxon>
        <taxon>Pterygota</taxon>
        <taxon>Neoptera</taxon>
        <taxon>Paraneoptera</taxon>
        <taxon>Thysanoptera</taxon>
        <taxon>Terebrantia</taxon>
        <taxon>Thripoidea</taxon>
        <taxon>Thripidae</taxon>
        <taxon>Frankliniella</taxon>
    </lineage>
</organism>
<accession>A0A6J1T128</accession>
<feature type="coiled-coil region" evidence="7">
    <location>
        <begin position="1110"/>
        <end position="1142"/>
    </location>
</feature>
<dbReference type="GeneID" id="113212661"/>
<feature type="region of interest" description="Disordered" evidence="8">
    <location>
        <begin position="611"/>
        <end position="644"/>
    </location>
</feature>
<dbReference type="InterPro" id="IPR007707">
    <property type="entry name" value="TACC_C"/>
</dbReference>
<dbReference type="KEGG" id="foc:113212661"/>
<evidence type="ECO:0000256" key="4">
    <source>
        <dbReference type="ARBA" id="ARBA00022553"/>
    </source>
</evidence>
<evidence type="ECO:0000256" key="1">
    <source>
        <dbReference type="ARBA" id="ARBA00004245"/>
    </source>
</evidence>
<dbReference type="OrthoDB" id="10255048at2759"/>
<dbReference type="RefSeq" id="XP_026287244.2">
    <property type="nucleotide sequence ID" value="XM_026431459.2"/>
</dbReference>
<name>A0A6J1T128_FRAOC</name>
<dbReference type="GO" id="GO:0007097">
    <property type="term" value="P:nuclear migration"/>
    <property type="evidence" value="ECO:0007669"/>
    <property type="project" value="TreeGrafter"/>
</dbReference>
<gene>
    <name evidence="11 12" type="primary">LOC113212661</name>
</gene>
<comment type="similarity">
    <text evidence="2">Belongs to the TACC family.</text>
</comment>
<evidence type="ECO:0000256" key="7">
    <source>
        <dbReference type="SAM" id="Coils"/>
    </source>
</evidence>
<evidence type="ECO:0000256" key="3">
    <source>
        <dbReference type="ARBA" id="ARBA00022490"/>
    </source>
</evidence>
<dbReference type="AlphaFoldDB" id="A0A6J1T128"/>
<feature type="compositionally biased region" description="Acidic residues" evidence="8">
    <location>
        <begin position="624"/>
        <end position="635"/>
    </location>
</feature>
<feature type="compositionally biased region" description="Polar residues" evidence="8">
    <location>
        <begin position="877"/>
        <end position="886"/>
    </location>
</feature>
<evidence type="ECO:0000256" key="5">
    <source>
        <dbReference type="ARBA" id="ARBA00023054"/>
    </source>
</evidence>
<dbReference type="Pfam" id="PF05010">
    <property type="entry name" value="TACC_C"/>
    <property type="match status" value="1"/>
</dbReference>
<evidence type="ECO:0000313" key="11">
    <source>
        <dbReference type="RefSeq" id="XP_026287244.2"/>
    </source>
</evidence>
<dbReference type="FunFam" id="1.20.5.1700:FF:000001">
    <property type="entry name" value="Transforming acidic coiled-coil-containing protein 1 isoform 2"/>
    <property type="match status" value="1"/>
</dbReference>
<keyword evidence="4" id="KW-0597">Phosphoprotein</keyword>
<protein>
    <submittedName>
        <fullName evidence="11 12">Transforming acidic coiled-coil-containing protein 3 isoform X1</fullName>
    </submittedName>
</protein>
<feature type="region of interest" description="Disordered" evidence="8">
    <location>
        <begin position="821"/>
        <end position="859"/>
    </location>
</feature>
<dbReference type="GO" id="GO:0005856">
    <property type="term" value="C:cytoskeleton"/>
    <property type="evidence" value="ECO:0007669"/>
    <property type="project" value="UniProtKB-SubCell"/>
</dbReference>
<feature type="compositionally biased region" description="Basic and acidic residues" evidence="8">
    <location>
        <begin position="657"/>
        <end position="668"/>
    </location>
</feature>
<evidence type="ECO:0000313" key="12">
    <source>
        <dbReference type="RefSeq" id="XP_052123866.1"/>
    </source>
</evidence>
<dbReference type="PANTHER" id="PTHR13924">
    <property type="entry name" value="TRANSFORMING ACIDIC COILED-COIL CONTAINING PROTEIN 1/2"/>
    <property type="match status" value="1"/>
</dbReference>
<dbReference type="RefSeq" id="XP_052123866.1">
    <property type="nucleotide sequence ID" value="XM_052267906.1"/>
</dbReference>
<dbReference type="Gene3D" id="1.20.5.1700">
    <property type="match status" value="1"/>
</dbReference>
<keyword evidence="10" id="KW-1185">Reference proteome</keyword>
<feature type="coiled-coil region" evidence="7">
    <location>
        <begin position="1043"/>
        <end position="1084"/>
    </location>
</feature>
<sequence length="1271" mass="137872">MDENAPPGYLSPLGLLAGVRAMLLPGSGKDQPTPESESPNRPVLKDMNSSDGPKPRNLLSVAQGAEGTGPSSPASLNGDSPSVSSPGSQGERRSVASDISFVSAVSAISRSDRLDSDNDASSDSCFETSYVSAAETSGNVSFLGDQFSKLVLNSPAPQSNLLNGGFEKPPAKLCNPWAGETLSADGTFTLDEDSTCDLTEDTLGSVCPENGNLIPTAQTSSSSIQSYFDATLEEAQGNDIINKTQILNEAPSNLETTDEIVSRSSEAVSTNLNSDLDSTIEGDCETNAALTQTAVEGGLNSTFTGIPDTTRNINVTFDGVSGSADLNLSVNQTLNDDSNNLDQNLSETVCTEDFNNSDRNLSANETVCTEDFNNSEWRHLISQTPLQTPQEVPCQVADLQGANLSITETPIANPSGSTDGLSISEGCGPEKKTQAQSEKYQPEEKATIRTHCDTVSENQGLGTSKGCELEKETQALSEEYQPEEETTPTHCDIVSECQDLSQESNHAQADLVAEEQLVSSTDVENSKNDSTSFDEAPLPVTKVETFEEILADGLAAEEQVPASHVADVEATPDPNCFDEAPLPVRKQRTFEEILAEELAASGEIVKDDLVQSNTEEVSVHPVAEDTEEVISEESTSEGQPTLLNKVPVEPADEAGHKLSSELEEKDIPAEEEERAELYPSSQADEIPIPIRKPRTFEEILAAELAGQSDPENAVPASVADELPIPIKAPRTFEEILEEQLASQSDPEHAVPSFAASPRKLDESFANIISADTSPLESECEPDLILDSVPAELESEADSGLDSLIKRCKLQEKVLEEGDFKGVAEEASQISSSYLNESERTCSTASEDPECDSPDPGNRTVIDLQADTSATKFEVHSPQVSKAQVSGPQPPSDFEESENIDEEEFTSGDAFKDPGAFDFLSLHGCTRSARDLRKESLYVKFDPLVGAFSSDTRDSSFIMHPENSTETQPGAVGGEDPSQQAFNTSVKLVSLSPSAVKKEAEETAQDAGLITPLKATSHKSTPVKTPAHIMLNETLESIGSRGTLVKQEDLIKKLQEHQSVLEEQDKAYQERISELEQRLQEMDIRRADDIKAKDKELQEKVQSLGELSVIMKEYEKTISRLVAEKSQEKAALEEKQIDLVKDRDQAQQHLNNMEIAFSDIHTKYERLKSVVTAMKKNEETLNAALAEKQENFDKMQNMYDMLKSHAVSKLEKANQDLEAIKQKHHQENAKLKAMVKKLELKTKSVEEALEQKVKENQALTAICDELINKVGE</sequence>
<dbReference type="InterPro" id="IPR039915">
    <property type="entry name" value="TACC"/>
</dbReference>
<feature type="compositionally biased region" description="Acidic residues" evidence="8">
    <location>
        <begin position="892"/>
        <end position="901"/>
    </location>
</feature>
<proteinExistence type="inferred from homology"/>
<feature type="compositionally biased region" description="Polar residues" evidence="8">
    <location>
        <begin position="69"/>
        <end position="88"/>
    </location>
</feature>